<keyword evidence="1" id="KW-0472">Membrane</keyword>
<feature type="transmembrane region" description="Helical" evidence="1">
    <location>
        <begin position="43"/>
        <end position="65"/>
    </location>
</feature>
<sequence>MFLRGDTVADDPHALDESLLIEPEWRRPSWRGFVASTPGRLSVIALVLVAAALAAGTVTSAINGARQQEINALRTHSEPLADAAQSLYSSLSIADAAATTSFIFGGVEPVAVPEDYNQAVGDASNALVTASNGVDPADTEALGLLSEVSRRFAEYTSLVSTARANDRSGNPIGITYLRNASSMMQSTILPLAHRLCTEQWKSVAATQMRTTRLPVAAFAVTTSALGALVLAHVYLTRKSRRLFNPGLIVATLLMASLLTWSVAAFGISTSAGERARTDGAQPLSAIATARILAQQARADEMLGVLQRGSDPQSEVDFSRHSTVLSEILEQHRNSSGEAADAAIADAAAALEGWRSTHESLQQKLVIGDYPAAAAMAVDPGALAPAARFLALDEALQSAINQLRNEDREATTEAYRSTSLLGVGAVVLGVLAGFSVGGGIWPRLNEYH</sequence>
<reference evidence="3" key="1">
    <citation type="submission" date="2016-10" db="EMBL/GenBank/DDBJ databases">
        <authorList>
            <person name="Varghese N."/>
            <person name="Submissions S."/>
        </authorList>
    </citation>
    <scope>NUCLEOTIDE SEQUENCE [LARGE SCALE GENOMIC DNA]</scope>
    <source>
        <strain evidence="3">DSM 44498</strain>
    </source>
</reference>
<feature type="transmembrane region" description="Helical" evidence="1">
    <location>
        <begin position="215"/>
        <end position="235"/>
    </location>
</feature>
<evidence type="ECO:0000256" key="1">
    <source>
        <dbReference type="SAM" id="Phobius"/>
    </source>
</evidence>
<gene>
    <name evidence="2" type="ORF">SAMN04490239_2210</name>
</gene>
<keyword evidence="3" id="KW-1185">Reference proteome</keyword>
<feature type="transmembrane region" description="Helical" evidence="1">
    <location>
        <begin position="247"/>
        <end position="267"/>
    </location>
</feature>
<dbReference type="RefSeq" id="WP_072937893.1">
    <property type="nucleotide sequence ID" value="NZ_FNSV01000005.1"/>
</dbReference>
<dbReference type="OrthoDB" id="3218196at2"/>
<accession>A0A1H4NB26</accession>
<organism evidence="2 3">
    <name type="scientific">Rhodococcus koreensis</name>
    <dbReference type="NCBI Taxonomy" id="99653"/>
    <lineage>
        <taxon>Bacteria</taxon>
        <taxon>Bacillati</taxon>
        <taxon>Actinomycetota</taxon>
        <taxon>Actinomycetes</taxon>
        <taxon>Mycobacteriales</taxon>
        <taxon>Nocardiaceae</taxon>
        <taxon>Rhodococcus</taxon>
    </lineage>
</organism>
<evidence type="ECO:0008006" key="4">
    <source>
        <dbReference type="Google" id="ProtNLM"/>
    </source>
</evidence>
<evidence type="ECO:0000313" key="3">
    <source>
        <dbReference type="Proteomes" id="UP000183561"/>
    </source>
</evidence>
<proteinExistence type="predicted"/>
<feature type="transmembrane region" description="Helical" evidence="1">
    <location>
        <begin position="419"/>
        <end position="440"/>
    </location>
</feature>
<dbReference type="AlphaFoldDB" id="A0A1H4NB26"/>
<name>A0A1H4NB26_9NOCA</name>
<dbReference type="EMBL" id="FNSV01000005">
    <property type="protein sequence ID" value="SEB92610.1"/>
    <property type="molecule type" value="Genomic_DNA"/>
</dbReference>
<dbReference type="Proteomes" id="UP000183561">
    <property type="component" value="Unassembled WGS sequence"/>
</dbReference>
<keyword evidence="1" id="KW-0812">Transmembrane</keyword>
<protein>
    <recommendedName>
        <fullName evidence="4">Secreted protein</fullName>
    </recommendedName>
</protein>
<keyword evidence="1" id="KW-1133">Transmembrane helix</keyword>
<evidence type="ECO:0000313" key="2">
    <source>
        <dbReference type="EMBL" id="SEB92610.1"/>
    </source>
</evidence>